<sequence length="199" mass="22754">MPWWKGESTERDYLGYLEERFSGDPRAFEIHVLWKRKGLKPHEVVDWALEKLGELDDPGREQVWAFFDRDDHSHVERSHARAEAMGVKVAFSHPCFELWLLLHFGSGAAGTYTSKNVQNRLRAAHRAFRDFEKHISATCRQALDGREKDAVSRARNLITNCPSLACTAKLGHADDCKVLDRVPSTDVWRLLVELGIVVC</sequence>
<name>A0ABW4GH56_9ACTN</name>
<organism evidence="1 2">
    <name type="scientific">Nonomuraea guangzhouensis</name>
    <dbReference type="NCBI Taxonomy" id="1291555"/>
    <lineage>
        <taxon>Bacteria</taxon>
        <taxon>Bacillati</taxon>
        <taxon>Actinomycetota</taxon>
        <taxon>Actinomycetes</taxon>
        <taxon>Streptosporangiales</taxon>
        <taxon>Streptosporangiaceae</taxon>
        <taxon>Nonomuraea</taxon>
    </lineage>
</organism>
<protein>
    <submittedName>
        <fullName evidence="1">RloB family protein</fullName>
    </submittedName>
</protein>
<accession>A0ABW4GH56</accession>
<reference evidence="2" key="1">
    <citation type="journal article" date="2019" name="Int. J. Syst. Evol. Microbiol.">
        <title>The Global Catalogue of Microorganisms (GCM) 10K type strain sequencing project: providing services to taxonomists for standard genome sequencing and annotation.</title>
        <authorList>
            <consortium name="The Broad Institute Genomics Platform"/>
            <consortium name="The Broad Institute Genome Sequencing Center for Infectious Disease"/>
            <person name="Wu L."/>
            <person name="Ma J."/>
        </authorList>
    </citation>
    <scope>NUCLEOTIDE SEQUENCE [LARGE SCALE GENOMIC DNA]</scope>
    <source>
        <strain evidence="2">CGMCC 1.15399</strain>
    </source>
</reference>
<dbReference type="Pfam" id="PF13707">
    <property type="entry name" value="RloB"/>
    <property type="match status" value="1"/>
</dbReference>
<evidence type="ECO:0000313" key="2">
    <source>
        <dbReference type="Proteomes" id="UP001597097"/>
    </source>
</evidence>
<dbReference type="RefSeq" id="WP_219526897.1">
    <property type="nucleotide sequence ID" value="NZ_JAHKRM010000001.1"/>
</dbReference>
<proteinExistence type="predicted"/>
<dbReference type="EMBL" id="JBHUCM010000019">
    <property type="protein sequence ID" value="MFD1540457.1"/>
    <property type="molecule type" value="Genomic_DNA"/>
</dbReference>
<dbReference type="Proteomes" id="UP001597097">
    <property type="component" value="Unassembled WGS sequence"/>
</dbReference>
<evidence type="ECO:0000313" key="1">
    <source>
        <dbReference type="EMBL" id="MFD1540457.1"/>
    </source>
</evidence>
<gene>
    <name evidence="1" type="ORF">ACFSJ0_25610</name>
</gene>
<keyword evidence="2" id="KW-1185">Reference proteome</keyword>
<comment type="caution">
    <text evidence="1">The sequence shown here is derived from an EMBL/GenBank/DDBJ whole genome shotgun (WGS) entry which is preliminary data.</text>
</comment>
<dbReference type="InterPro" id="IPR025591">
    <property type="entry name" value="RloB"/>
</dbReference>